<dbReference type="InterPro" id="IPR001188">
    <property type="entry name" value="Sperm_putr-bd"/>
</dbReference>
<comment type="caution">
    <text evidence="5">The sequence shown here is derived from an EMBL/GenBank/DDBJ whole genome shotgun (WGS) entry which is preliminary data.</text>
</comment>
<dbReference type="PROSITE" id="PS51318">
    <property type="entry name" value="TAT"/>
    <property type="match status" value="1"/>
</dbReference>
<dbReference type="CDD" id="cd13590">
    <property type="entry name" value="PBP2_PotD_PotF_like"/>
    <property type="match status" value="1"/>
</dbReference>
<keyword evidence="2" id="KW-0813">Transport</keyword>
<dbReference type="Pfam" id="PF13416">
    <property type="entry name" value="SBP_bac_8"/>
    <property type="match status" value="1"/>
</dbReference>
<dbReference type="RefSeq" id="WP_318600257.1">
    <property type="nucleotide sequence ID" value="NZ_JAWSTH010000103.1"/>
</dbReference>
<organism evidence="5 6">
    <name type="scientific">Conexibacter stalactiti</name>
    <dbReference type="NCBI Taxonomy" id="1940611"/>
    <lineage>
        <taxon>Bacteria</taxon>
        <taxon>Bacillati</taxon>
        <taxon>Actinomycetota</taxon>
        <taxon>Thermoleophilia</taxon>
        <taxon>Solirubrobacterales</taxon>
        <taxon>Conexibacteraceae</taxon>
        <taxon>Conexibacter</taxon>
    </lineage>
</organism>
<dbReference type="PANTHER" id="PTHR30222">
    <property type="entry name" value="SPERMIDINE/PUTRESCINE-BINDING PERIPLASMIC PROTEIN"/>
    <property type="match status" value="1"/>
</dbReference>
<gene>
    <name evidence="5" type="ORF">R7226_25765</name>
</gene>
<dbReference type="Proteomes" id="UP001284601">
    <property type="component" value="Unassembled WGS sequence"/>
</dbReference>
<dbReference type="SUPFAM" id="SSF53850">
    <property type="entry name" value="Periplasmic binding protein-like II"/>
    <property type="match status" value="1"/>
</dbReference>
<proteinExistence type="predicted"/>
<keyword evidence="3" id="KW-0732">Signal</keyword>
<evidence type="ECO:0000313" key="5">
    <source>
        <dbReference type="EMBL" id="MDW5597786.1"/>
    </source>
</evidence>
<sequence length="406" mass="45545">MSELDRERAGRAAERFFAEQRLSRRHFLGRSASAALMAGGLASILSACGIDGTAARNLADLQREATTVNHPRTEIGDWTFANWPLYIDKATIRKFDREFGGHCKYVEEINDNSEFYGKVRQQLAQGVPIGRDIVTLTDYMASRWVRFGYVTPIDANNVPNKRNLVRNLQSIGYDPRRQFTLPYQSGAIGIGYDIEQTGGEISSIRALFDPRWKGRVTLFSEPYDSAGALLLGEGVDATRATLDQMLGAIDRIGEMNDAGQFRRFTGNDYTTDLTKGNIAMALAYSGDLVQLQSDNPNLRFAYPEEGAMLFTDNMMMPSAVEHPYAAETMMNYLYEPEVAAEVCAWVNYLSPVDGIKEILERTDPDIARNELIFPPDEVRERLHSYPTFSTRQEQTMYEAMAKVTGA</sequence>
<evidence type="ECO:0000313" key="6">
    <source>
        <dbReference type="Proteomes" id="UP001284601"/>
    </source>
</evidence>
<dbReference type="PRINTS" id="PR00909">
    <property type="entry name" value="SPERMDNBNDNG"/>
</dbReference>
<keyword evidence="4" id="KW-0574">Periplasm</keyword>
<comment type="subcellular location">
    <subcellularLocation>
        <location evidence="1">Periplasm</location>
    </subcellularLocation>
</comment>
<name>A0ABU4HWT5_9ACTN</name>
<dbReference type="InterPro" id="IPR006059">
    <property type="entry name" value="SBP"/>
</dbReference>
<dbReference type="PANTHER" id="PTHR30222:SF17">
    <property type="entry name" value="SPERMIDINE_PUTRESCINE-BINDING PERIPLASMIC PROTEIN"/>
    <property type="match status" value="1"/>
</dbReference>
<protein>
    <submittedName>
        <fullName evidence="5">Spermidine/putrescine ABC transporter substrate-binding protein</fullName>
    </submittedName>
</protein>
<evidence type="ECO:0000256" key="2">
    <source>
        <dbReference type="ARBA" id="ARBA00022448"/>
    </source>
</evidence>
<reference evidence="6" key="1">
    <citation type="submission" date="2023-07" db="EMBL/GenBank/DDBJ databases">
        <title>Conexibacter stalactiti sp. nov., isolated from stalactites in a lava cave and emended description of the genus Conexibacter.</title>
        <authorList>
            <person name="Lee S.D."/>
        </authorList>
    </citation>
    <scope>NUCLEOTIDE SEQUENCE [LARGE SCALE GENOMIC DNA]</scope>
    <source>
        <strain evidence="6">KCTC 39840</strain>
    </source>
</reference>
<dbReference type="Gene3D" id="3.40.190.10">
    <property type="entry name" value="Periplasmic binding protein-like II"/>
    <property type="match status" value="2"/>
</dbReference>
<evidence type="ECO:0000256" key="4">
    <source>
        <dbReference type="ARBA" id="ARBA00022764"/>
    </source>
</evidence>
<dbReference type="InterPro" id="IPR006311">
    <property type="entry name" value="TAT_signal"/>
</dbReference>
<keyword evidence="6" id="KW-1185">Reference proteome</keyword>
<accession>A0ABU4HWT5</accession>
<evidence type="ECO:0000256" key="3">
    <source>
        <dbReference type="ARBA" id="ARBA00022729"/>
    </source>
</evidence>
<evidence type="ECO:0000256" key="1">
    <source>
        <dbReference type="ARBA" id="ARBA00004418"/>
    </source>
</evidence>
<dbReference type="EMBL" id="JAWSTH010000103">
    <property type="protein sequence ID" value="MDW5597786.1"/>
    <property type="molecule type" value="Genomic_DNA"/>
</dbReference>